<evidence type="ECO:0000256" key="15">
    <source>
        <dbReference type="PROSITE-ProRule" id="PRU00560"/>
    </source>
</evidence>
<dbReference type="Proteomes" id="UP000630594">
    <property type="component" value="Unassembled WGS sequence"/>
</dbReference>
<evidence type="ECO:0000256" key="7">
    <source>
        <dbReference type="ARBA" id="ARBA00022839"/>
    </source>
</evidence>
<keyword evidence="6 15" id="KW-0347">Helicase</keyword>
<dbReference type="InterPro" id="IPR027417">
    <property type="entry name" value="P-loop_NTPase"/>
</dbReference>
<comment type="similarity">
    <text evidence="1">Belongs to the helicase family. UvrD subfamily.</text>
</comment>
<evidence type="ECO:0000256" key="14">
    <source>
        <dbReference type="ARBA" id="ARBA00048988"/>
    </source>
</evidence>
<keyword evidence="9" id="KW-0238">DNA-binding</keyword>
<evidence type="ECO:0000259" key="16">
    <source>
        <dbReference type="PROSITE" id="PS51198"/>
    </source>
</evidence>
<feature type="domain" description="UvrD-like helicase ATP-binding" evidence="16">
    <location>
        <begin position="21"/>
        <end position="317"/>
    </location>
</feature>
<dbReference type="Gene3D" id="1.10.486.10">
    <property type="entry name" value="PCRA, domain 4"/>
    <property type="match status" value="1"/>
</dbReference>
<dbReference type="Gene3D" id="1.10.10.160">
    <property type="match status" value="1"/>
</dbReference>
<name>A0ABQ1QHN3_9ACTN</name>
<evidence type="ECO:0000256" key="5">
    <source>
        <dbReference type="ARBA" id="ARBA00022801"/>
    </source>
</evidence>
<dbReference type="PROSITE" id="PS51198">
    <property type="entry name" value="UVRD_HELICASE_ATP_BIND"/>
    <property type="match status" value="1"/>
</dbReference>
<comment type="caution">
    <text evidence="18">The sequence shown here is derived from an EMBL/GenBank/DDBJ whole genome shotgun (WGS) entry which is preliminary data.</text>
</comment>
<dbReference type="PANTHER" id="PTHR11070:SF59">
    <property type="entry name" value="DNA 3'-5' HELICASE"/>
    <property type="match status" value="1"/>
</dbReference>
<dbReference type="Gene3D" id="3.40.50.300">
    <property type="entry name" value="P-loop containing nucleotide triphosphate hydrolases"/>
    <property type="match status" value="2"/>
</dbReference>
<evidence type="ECO:0000256" key="3">
    <source>
        <dbReference type="ARBA" id="ARBA00022741"/>
    </source>
</evidence>
<dbReference type="SUPFAM" id="SSF52980">
    <property type="entry name" value="Restriction endonuclease-like"/>
    <property type="match status" value="1"/>
</dbReference>
<dbReference type="InterPro" id="IPR000212">
    <property type="entry name" value="DNA_helicase_UvrD/REP"/>
</dbReference>
<evidence type="ECO:0000256" key="13">
    <source>
        <dbReference type="ARBA" id="ARBA00034808"/>
    </source>
</evidence>
<evidence type="ECO:0000256" key="11">
    <source>
        <dbReference type="ARBA" id="ARBA00023235"/>
    </source>
</evidence>
<dbReference type="SUPFAM" id="SSF52540">
    <property type="entry name" value="P-loop containing nucleoside triphosphate hydrolases"/>
    <property type="match status" value="1"/>
</dbReference>
<evidence type="ECO:0000313" key="19">
    <source>
        <dbReference type="Proteomes" id="UP000630594"/>
    </source>
</evidence>
<evidence type="ECO:0000256" key="10">
    <source>
        <dbReference type="ARBA" id="ARBA00023204"/>
    </source>
</evidence>
<dbReference type="InterPro" id="IPR014016">
    <property type="entry name" value="UvrD-like_ATP-bd"/>
</dbReference>
<comment type="catalytic activity">
    <reaction evidence="14">
        <text>ATP + H2O = ADP + phosphate + H(+)</text>
        <dbReference type="Rhea" id="RHEA:13065"/>
        <dbReference type="ChEBI" id="CHEBI:15377"/>
        <dbReference type="ChEBI" id="CHEBI:15378"/>
        <dbReference type="ChEBI" id="CHEBI:30616"/>
        <dbReference type="ChEBI" id="CHEBI:43474"/>
        <dbReference type="ChEBI" id="CHEBI:456216"/>
        <dbReference type="EC" id="5.6.2.4"/>
    </reaction>
</comment>
<accession>A0ABQ1QHN3</accession>
<keyword evidence="2" id="KW-0540">Nuclease</keyword>
<evidence type="ECO:0000256" key="4">
    <source>
        <dbReference type="ARBA" id="ARBA00022763"/>
    </source>
</evidence>
<sequence length="1089" mass="118451">MVGMSSQVRLVRPPATATPVPVLDPAQRSVVDHAGGPLLVLAGPGTGKTTTLVEAIVDRIDVRGADPASVLALTFSRKAAEQLRDRVTARLGRTVASPLSMTFHSFAYGLVRRFTPAELYTAPLRLLTAPQADVMMHELLEMHRPALGWPTSLGEAVGTRGFAREVAAVLGRAREKGADHEELVRLGRENPSAPELLAAGLFLERYLDSLDDHGSTDYADLVRRAVMEARAHAVDLRREFRHVFVDEYQDTDPGQVELLRAVAGDGANLVAVGDPHQSIYGFRGAEVRGILDFPDEFLTRSGERAPVVVLDTTRRFGPAVLEAATRVARNLSLTGALPPEARERFARPRAMPDAPPGRVEVFTYDSERAEAERVADLLRRAHLDDGVAWSDMAVLVRSGRSTLPVMRRLLTAAGVPVEVAADEIPLGQEPAAEQLLTALETVVRSVEDEEWTPTSETAEALLLSPLAGLGVTELRSLARALRQRELTAAVEQRRAAVGSRDLLARALVTPQLLDGLEGPGVDKARGLLGLLGECREAMLAGADVESLLWQVWSGTEWGARLRAAVLRGGAAARRAHRDLDAVCALFDTASRTEQQRGRTSARNFLEEVKAQQIPADSLVDKGVRGDAVRLLTAHRSKGLEWRLVVVAHVQEGNWPDLRRRATLLGADRLGASRYGELELVDEASRTAMLAEERRLFYVACTRAKERLVVTAVQSTHEDGEVASRFLDELCPTPQEVAAGADEVLVRHQQGRPSRPLTLAGVVAHLRRTVADPATPEVLRAAAARRLAALAGEEVNGRALVPAADPRQWWGTNGTTASEAPVRDVEVPVKVSASTVQAIADCPAKWFLEHEAGGASFSGQGAAFGNVVHKIAEHVTRPEMADAEVDDLMELVDGVWDRLPFRTPWSRAKERLEARNAIERFLNHHRSSTRRVVGTEVPFSFTSTLPDGSQVHLRGFADRLEIDAQGRVVVVDLKTGKYPPTDKSLVENPQLGIYQYAVEHGGFSDALEEGALSGGAELWQLRASSKDVPKVQAQARQERDEEGWLLAERQLAETARVIRDEQFAAIRGKHCDFCAFTALCPATTKPGVIS</sequence>
<keyword evidence="19" id="KW-1185">Reference proteome</keyword>
<dbReference type="Gene3D" id="3.90.320.10">
    <property type="match status" value="1"/>
</dbReference>
<dbReference type="InterPro" id="IPR038726">
    <property type="entry name" value="PDDEXK_AddAB-type"/>
</dbReference>
<organism evidence="18 19">
    <name type="scientific">Nocardioides daphniae</name>
    <dbReference type="NCBI Taxonomy" id="402297"/>
    <lineage>
        <taxon>Bacteria</taxon>
        <taxon>Bacillati</taxon>
        <taxon>Actinomycetota</taxon>
        <taxon>Actinomycetes</taxon>
        <taxon>Propionibacteriales</taxon>
        <taxon>Nocardioidaceae</taxon>
        <taxon>Nocardioides</taxon>
    </lineage>
</organism>
<evidence type="ECO:0000256" key="6">
    <source>
        <dbReference type="ARBA" id="ARBA00022806"/>
    </source>
</evidence>
<evidence type="ECO:0000256" key="12">
    <source>
        <dbReference type="ARBA" id="ARBA00034617"/>
    </source>
</evidence>
<keyword evidence="8 15" id="KW-0067">ATP-binding</keyword>
<gene>
    <name evidence="18" type="ORF">GCM10007231_29520</name>
</gene>
<keyword evidence="11" id="KW-0413">Isomerase</keyword>
<feature type="domain" description="UvrD-like helicase C-terminal" evidence="17">
    <location>
        <begin position="328"/>
        <end position="638"/>
    </location>
</feature>
<dbReference type="PANTHER" id="PTHR11070">
    <property type="entry name" value="UVRD / RECB / PCRA DNA HELICASE FAMILY MEMBER"/>
    <property type="match status" value="1"/>
</dbReference>
<proteinExistence type="inferred from homology"/>
<keyword evidence="7" id="KW-0269">Exonuclease</keyword>
<comment type="catalytic activity">
    <reaction evidence="12">
        <text>Couples ATP hydrolysis with the unwinding of duplex DNA by translocating in the 3'-5' direction.</text>
        <dbReference type="EC" id="5.6.2.4"/>
    </reaction>
</comment>
<dbReference type="EMBL" id="BMCK01000005">
    <property type="protein sequence ID" value="GGD28104.1"/>
    <property type="molecule type" value="Genomic_DNA"/>
</dbReference>
<dbReference type="InterPro" id="IPR014017">
    <property type="entry name" value="DNA_helicase_UvrD-like_C"/>
</dbReference>
<keyword evidence="4" id="KW-0227">DNA damage</keyword>
<protein>
    <recommendedName>
        <fullName evidence="13">DNA 3'-5' helicase</fullName>
        <ecNumber evidence="13">5.6.2.4</ecNumber>
    </recommendedName>
</protein>
<keyword evidence="10" id="KW-0234">DNA repair</keyword>
<dbReference type="Pfam" id="PF12705">
    <property type="entry name" value="PDDEXK_1"/>
    <property type="match status" value="1"/>
</dbReference>
<dbReference type="InterPro" id="IPR011335">
    <property type="entry name" value="Restrct_endonuc-II-like"/>
</dbReference>
<evidence type="ECO:0000256" key="1">
    <source>
        <dbReference type="ARBA" id="ARBA00009922"/>
    </source>
</evidence>
<dbReference type="InterPro" id="IPR011604">
    <property type="entry name" value="PDDEXK-like_dom_sf"/>
</dbReference>
<dbReference type="GO" id="GO:0004386">
    <property type="term" value="F:helicase activity"/>
    <property type="evidence" value="ECO:0007669"/>
    <property type="project" value="UniProtKB-KW"/>
</dbReference>
<feature type="binding site" evidence="15">
    <location>
        <begin position="42"/>
        <end position="49"/>
    </location>
    <ligand>
        <name>ATP</name>
        <dbReference type="ChEBI" id="CHEBI:30616"/>
    </ligand>
</feature>
<dbReference type="Pfam" id="PF13361">
    <property type="entry name" value="UvrD_C"/>
    <property type="match status" value="1"/>
</dbReference>
<dbReference type="CDD" id="cd17932">
    <property type="entry name" value="DEXQc_UvrD"/>
    <property type="match status" value="1"/>
</dbReference>
<evidence type="ECO:0000256" key="8">
    <source>
        <dbReference type="ARBA" id="ARBA00022840"/>
    </source>
</evidence>
<evidence type="ECO:0000313" key="18">
    <source>
        <dbReference type="EMBL" id="GGD28104.1"/>
    </source>
</evidence>
<evidence type="ECO:0000256" key="9">
    <source>
        <dbReference type="ARBA" id="ARBA00023125"/>
    </source>
</evidence>
<reference evidence="19" key="1">
    <citation type="journal article" date="2019" name="Int. J. Syst. Evol. Microbiol.">
        <title>The Global Catalogue of Microorganisms (GCM) 10K type strain sequencing project: providing services to taxonomists for standard genome sequencing and annotation.</title>
        <authorList>
            <consortium name="The Broad Institute Genomics Platform"/>
            <consortium name="The Broad Institute Genome Sequencing Center for Infectious Disease"/>
            <person name="Wu L."/>
            <person name="Ma J."/>
        </authorList>
    </citation>
    <scope>NUCLEOTIDE SEQUENCE [LARGE SCALE GENOMIC DNA]</scope>
    <source>
        <strain evidence="19">CCM 7403</strain>
    </source>
</reference>
<evidence type="ECO:0000259" key="17">
    <source>
        <dbReference type="PROSITE" id="PS51217"/>
    </source>
</evidence>
<evidence type="ECO:0000256" key="2">
    <source>
        <dbReference type="ARBA" id="ARBA00022722"/>
    </source>
</evidence>
<dbReference type="EC" id="5.6.2.4" evidence="13"/>
<keyword evidence="3 15" id="KW-0547">Nucleotide-binding</keyword>
<dbReference type="InterPro" id="IPR013986">
    <property type="entry name" value="DExx_box_DNA_helicase_dom_sf"/>
</dbReference>
<keyword evidence="5 15" id="KW-0378">Hydrolase</keyword>
<dbReference type="PROSITE" id="PS51217">
    <property type="entry name" value="UVRD_HELICASE_CTER"/>
    <property type="match status" value="1"/>
</dbReference>
<dbReference type="Pfam" id="PF00580">
    <property type="entry name" value="UvrD-helicase"/>
    <property type="match status" value="1"/>
</dbReference>